<protein>
    <submittedName>
        <fullName evidence="10">SusC/RagA family TonB-linked outer membrane protein</fullName>
    </submittedName>
</protein>
<evidence type="ECO:0000256" key="1">
    <source>
        <dbReference type="ARBA" id="ARBA00004571"/>
    </source>
</evidence>
<dbReference type="InterPro" id="IPR037066">
    <property type="entry name" value="Plug_dom_sf"/>
</dbReference>
<proteinExistence type="inferred from homology"/>
<feature type="domain" description="TonB-dependent receptor plug" evidence="9">
    <location>
        <begin position="154"/>
        <end position="275"/>
    </location>
</feature>
<dbReference type="Pfam" id="PF13715">
    <property type="entry name" value="CarbopepD_reg_2"/>
    <property type="match status" value="1"/>
</dbReference>
<dbReference type="AlphaFoldDB" id="A0A6I4I9R8"/>
<dbReference type="Gene3D" id="2.40.170.20">
    <property type="entry name" value="TonB-dependent receptor, beta-barrel domain"/>
    <property type="match status" value="1"/>
</dbReference>
<dbReference type="Gene3D" id="2.60.40.1120">
    <property type="entry name" value="Carboxypeptidase-like, regulatory domain"/>
    <property type="match status" value="1"/>
</dbReference>
<dbReference type="GO" id="GO:0009279">
    <property type="term" value="C:cell outer membrane"/>
    <property type="evidence" value="ECO:0007669"/>
    <property type="project" value="UniProtKB-SubCell"/>
</dbReference>
<keyword evidence="4 7" id="KW-0812">Transmembrane</keyword>
<dbReference type="SUPFAM" id="SSF56935">
    <property type="entry name" value="Porins"/>
    <property type="match status" value="1"/>
</dbReference>
<keyword evidence="8" id="KW-1133">Transmembrane helix</keyword>
<dbReference type="SUPFAM" id="SSF49464">
    <property type="entry name" value="Carboxypeptidase regulatory domain-like"/>
    <property type="match status" value="1"/>
</dbReference>
<dbReference type="Pfam" id="PF07715">
    <property type="entry name" value="Plug"/>
    <property type="match status" value="1"/>
</dbReference>
<keyword evidence="5 7" id="KW-0472">Membrane</keyword>
<dbReference type="InterPro" id="IPR012910">
    <property type="entry name" value="Plug_dom"/>
</dbReference>
<dbReference type="NCBIfam" id="TIGR04057">
    <property type="entry name" value="SusC_RagA_signa"/>
    <property type="match status" value="1"/>
</dbReference>
<feature type="transmembrane region" description="Helical" evidence="8">
    <location>
        <begin position="33"/>
        <end position="51"/>
    </location>
</feature>
<evidence type="ECO:0000313" key="10">
    <source>
        <dbReference type="EMBL" id="MVN91802.1"/>
    </source>
</evidence>
<reference evidence="10 11" key="1">
    <citation type="submission" date="2019-12" db="EMBL/GenBank/DDBJ databases">
        <title>Mucilaginibacter sp. HME9299 genome sequencing and assembly.</title>
        <authorList>
            <person name="Kang H."/>
            <person name="Kim H."/>
            <person name="Joh K."/>
        </authorList>
    </citation>
    <scope>NUCLEOTIDE SEQUENCE [LARGE SCALE GENOMIC DNA]</scope>
    <source>
        <strain evidence="10 11">HME9299</strain>
    </source>
</reference>
<evidence type="ECO:0000256" key="8">
    <source>
        <dbReference type="SAM" id="Phobius"/>
    </source>
</evidence>
<name>A0A6I4I9R8_9SPHI</name>
<evidence type="ECO:0000256" key="7">
    <source>
        <dbReference type="PROSITE-ProRule" id="PRU01360"/>
    </source>
</evidence>
<keyword evidence="3 7" id="KW-1134">Transmembrane beta strand</keyword>
<accession>A0A6I4I9R8</accession>
<sequence>MNYLSHKFDGIAVCGPISPPKSNFRSKSYERNLLKSVLILFLALVSVVYPFTSACAQNAAAGISITGKVTDEKGEPLVGVSVKVKNGQTAAQTDVRGQYTIKVPNQSAVLVFIYMGYGTAEKPVGANRTINAQLAVSSSRLDDVVVIGYGSVARRDLTGSVASVKGEDLTRNVPISVNQGLQGMVAGVQVNRNDGAPGAGISITVRGANSFTGSEPLYVIDDIPVVSAPTPGGAEDNFQTINGLSFLNPQDVESIEILKDASATAIYGSRGANGVVLITTKKGKAGKDKVNLIANTSWATISKKVDMLGAYEYAVLQNEAAQNLTTYYGSPLSLPFPGNFGRDPITLANNVYRPKPEDYINGLPAGSVYPEGFKGENWQDQVFRTAMTKDYTLQVAGGSEKGSHLISGNYLDQEGIIKRTGFKRYGLQLNINRNVSRFFQIGTNSNVTYTNYVLGKTNTSGAQPSLISSALFFPPTWPLDDPYADARQQYVNASGLSNPILSIDNSDDRTKSVRVYTTGYAQLNFTPWLNFRQRIGYNYNTNMRQTYYKRNIPEGRVPGGQASEANNSYAQLTLESLLNFKKTFNKVHTINAVAALTYEKGQAYWNEQRANGFPNDLTGYWNLAAGLNQALPYNYREDNALMSVLARINYSYKGKYLFTANFRRDGSSKFSDLNKFANFGGLAFAWTASEEEFIRNLNTFSNLKVRASIGGTGNQGIGPYGTLNRVVSANAIVDKDGTIGSGYRLDDGRGIVDPNLKWETTVQSDAGIDMGFLNNRLNVTVDVYYKKTRDLLQSINVAPSTGYRTKLTNFGTVVNRGLEVSVQGGIIQSSKFKWGVNANIAFNRNKIMDLPADQFAQRLYHGVDQVLIQRNGQPIGAIYGLVEDGFYDNIAEVRADPRWAGLDDAQLNQKLGTIKYKDTDGNRAVLSQSTDRLIIGSTQPDYTWGITNTFNYKRFDFSFFIHGVMGADVINTNLLKVRLSNTGNSTVAAFNGRWTPATAATATWPRADASSTMEYLFSNRYIEDGTFIRLKTINLGYTFKTPAKFLGDINVYGNVSNVFTITNYSWFDPDVNSFGGDASRRGVDMNSYPNARTFTLGVRASF</sequence>
<dbReference type="InterPro" id="IPR008969">
    <property type="entry name" value="CarboxyPept-like_regulatory"/>
</dbReference>
<dbReference type="RefSeq" id="WP_157542126.1">
    <property type="nucleotide sequence ID" value="NZ_WQLA01000004.1"/>
</dbReference>
<keyword evidence="11" id="KW-1185">Reference proteome</keyword>
<comment type="subcellular location">
    <subcellularLocation>
        <location evidence="1 7">Cell outer membrane</location>
        <topology evidence="1 7">Multi-pass membrane protein</topology>
    </subcellularLocation>
</comment>
<evidence type="ECO:0000259" key="9">
    <source>
        <dbReference type="Pfam" id="PF07715"/>
    </source>
</evidence>
<dbReference type="Proteomes" id="UP000434850">
    <property type="component" value="Unassembled WGS sequence"/>
</dbReference>
<keyword evidence="6 7" id="KW-0998">Cell outer membrane</keyword>
<evidence type="ECO:0000256" key="4">
    <source>
        <dbReference type="ARBA" id="ARBA00022692"/>
    </source>
</evidence>
<evidence type="ECO:0000256" key="5">
    <source>
        <dbReference type="ARBA" id="ARBA00023136"/>
    </source>
</evidence>
<dbReference type="InterPro" id="IPR039426">
    <property type="entry name" value="TonB-dep_rcpt-like"/>
</dbReference>
<dbReference type="InterPro" id="IPR023996">
    <property type="entry name" value="TonB-dep_OMP_SusC/RagA"/>
</dbReference>
<dbReference type="InterPro" id="IPR023997">
    <property type="entry name" value="TonB-dep_OMP_SusC/RagA_CS"/>
</dbReference>
<comment type="similarity">
    <text evidence="7">Belongs to the TonB-dependent receptor family.</text>
</comment>
<dbReference type="Gene3D" id="2.170.130.10">
    <property type="entry name" value="TonB-dependent receptor, plug domain"/>
    <property type="match status" value="1"/>
</dbReference>
<dbReference type="InterPro" id="IPR036942">
    <property type="entry name" value="Beta-barrel_TonB_sf"/>
</dbReference>
<dbReference type="OrthoDB" id="9768177at2"/>
<dbReference type="NCBIfam" id="TIGR04056">
    <property type="entry name" value="OMP_RagA_SusC"/>
    <property type="match status" value="1"/>
</dbReference>
<dbReference type="PROSITE" id="PS52016">
    <property type="entry name" value="TONB_DEPENDENT_REC_3"/>
    <property type="match status" value="1"/>
</dbReference>
<evidence type="ECO:0000313" key="11">
    <source>
        <dbReference type="Proteomes" id="UP000434850"/>
    </source>
</evidence>
<comment type="caution">
    <text evidence="10">The sequence shown here is derived from an EMBL/GenBank/DDBJ whole genome shotgun (WGS) entry which is preliminary data.</text>
</comment>
<keyword evidence="2 7" id="KW-0813">Transport</keyword>
<evidence type="ECO:0000256" key="2">
    <source>
        <dbReference type="ARBA" id="ARBA00022448"/>
    </source>
</evidence>
<organism evidence="10 11">
    <name type="scientific">Mucilaginibacter aquatilis</name>
    <dbReference type="NCBI Taxonomy" id="1517760"/>
    <lineage>
        <taxon>Bacteria</taxon>
        <taxon>Pseudomonadati</taxon>
        <taxon>Bacteroidota</taxon>
        <taxon>Sphingobacteriia</taxon>
        <taxon>Sphingobacteriales</taxon>
        <taxon>Sphingobacteriaceae</taxon>
        <taxon>Mucilaginibacter</taxon>
    </lineage>
</organism>
<dbReference type="EMBL" id="WQLA01000004">
    <property type="protein sequence ID" value="MVN91802.1"/>
    <property type="molecule type" value="Genomic_DNA"/>
</dbReference>
<gene>
    <name evidence="10" type="ORF">GO816_11750</name>
</gene>
<evidence type="ECO:0000256" key="6">
    <source>
        <dbReference type="ARBA" id="ARBA00023237"/>
    </source>
</evidence>
<evidence type="ECO:0000256" key="3">
    <source>
        <dbReference type="ARBA" id="ARBA00022452"/>
    </source>
</evidence>